<proteinExistence type="predicted"/>
<dbReference type="HOGENOM" id="CLU_1076092_0_0_2"/>
<name>A8A8K0_IGNH4</name>
<organism evidence="1 2">
    <name type="scientific">Ignicoccus hospitalis (strain KIN4/I / DSM 18386 / JCM 14125)</name>
    <dbReference type="NCBI Taxonomy" id="453591"/>
    <lineage>
        <taxon>Archaea</taxon>
        <taxon>Thermoproteota</taxon>
        <taxon>Thermoprotei</taxon>
        <taxon>Desulfurococcales</taxon>
        <taxon>Desulfurococcaceae</taxon>
        <taxon>Ignicoccus</taxon>
    </lineage>
</organism>
<dbReference type="Proteomes" id="UP000000262">
    <property type="component" value="Chromosome"/>
</dbReference>
<keyword evidence="2" id="KW-1185">Reference proteome</keyword>
<dbReference type="RefSeq" id="WP_011998104.1">
    <property type="nucleotide sequence ID" value="NC_009776.1"/>
</dbReference>
<dbReference type="OrthoDB" id="382807at2157"/>
<dbReference type="AlphaFoldDB" id="A8A8K0"/>
<protein>
    <submittedName>
        <fullName evidence="1">Uncharacterized protein</fullName>
    </submittedName>
</protein>
<accession>A8A8K0</accession>
<dbReference type="STRING" id="453591.Igni_0068"/>
<sequence length="258" mass="28924">MWVVVGNTMAARCVGGTVIDPVQSEPYPLRKARVGGKEVPMIPMLVPQCPDPLVCVEVKGDPVVLKDGSHGKACGDLRCQAPWPLRWKDMEKRYLVLGIKSRGAEVNIVPGRVKWLKEGKLKVGWKVIEFERLIWTAPYPYLASLLGLPSPKWKEATVALFSSEAEWSLAYHLADSNPFYSILRVGEVTWALGPGTFDALSAVKHLERKGYLKLKGNIVSYVIDYYALEEYEPSPPKWVELLGRTAEWKEKSLIETIC</sequence>
<dbReference type="GeneID" id="5561876"/>
<reference evidence="1 2" key="1">
    <citation type="journal article" date="2008" name="Genome Biol.">
        <title>A genomic analysis of the archaeal system Ignicoccus hospitalis-Nanoarchaeum equitans.</title>
        <authorList>
            <person name="Podar M."/>
            <person name="Anderson I."/>
            <person name="Makarova K.S."/>
            <person name="Elkins J.G."/>
            <person name="Ivanova N."/>
            <person name="Wall M.A."/>
            <person name="Lykidis A."/>
            <person name="Mavromatis K."/>
            <person name="Sun H."/>
            <person name="Hudson M.E."/>
            <person name="Chen W."/>
            <person name="Deciu C."/>
            <person name="Hutchison D."/>
            <person name="Eads J.R."/>
            <person name="Anderson A."/>
            <person name="Fernandes F."/>
            <person name="Szeto E."/>
            <person name="Lapidus A."/>
            <person name="Kyrpides N.C."/>
            <person name="Saier M.H.Jr."/>
            <person name="Richardson P.M."/>
            <person name="Rachel R."/>
            <person name="Huber H."/>
            <person name="Eisen J.A."/>
            <person name="Koonin E.V."/>
            <person name="Keller M."/>
            <person name="Stetter K.O."/>
        </authorList>
    </citation>
    <scope>NUCLEOTIDE SEQUENCE [LARGE SCALE GENOMIC DNA]</scope>
    <source>
        <strain evidence="2">KIN4/I / DSM 18386 / JCM 14125</strain>
    </source>
</reference>
<evidence type="ECO:0000313" key="2">
    <source>
        <dbReference type="Proteomes" id="UP000000262"/>
    </source>
</evidence>
<gene>
    <name evidence="1" type="ordered locus">Igni_0068</name>
</gene>
<dbReference type="KEGG" id="iho:Igni_0068"/>
<evidence type="ECO:0000313" key="1">
    <source>
        <dbReference type="EMBL" id="ABU81252.1"/>
    </source>
</evidence>
<dbReference type="EMBL" id="CP000816">
    <property type="protein sequence ID" value="ABU81252.1"/>
    <property type="molecule type" value="Genomic_DNA"/>
</dbReference>